<name>A0A5S5MF73_9BACT</name>
<evidence type="ECO:0000313" key="2">
    <source>
        <dbReference type="EMBL" id="TYT74338.1"/>
    </source>
</evidence>
<dbReference type="AlphaFoldDB" id="A0A5S5MF73"/>
<feature type="region of interest" description="Disordered" evidence="1">
    <location>
        <begin position="26"/>
        <end position="61"/>
    </location>
</feature>
<feature type="compositionally biased region" description="Polar residues" evidence="1">
    <location>
        <begin position="26"/>
        <end position="41"/>
    </location>
</feature>
<proteinExistence type="predicted"/>
<gene>
    <name evidence="2" type="ORF">FIM25_10275</name>
</gene>
<reference evidence="2 3" key="1">
    <citation type="submission" date="2019-06" db="EMBL/GenBank/DDBJ databases">
        <title>Desulfobotulus mexicanus sp. nov., a novel sulfate-reducing bacterium isolated from the sediment of an alkaline crater lake in Mexico.</title>
        <authorList>
            <person name="Hirschler-Rea A."/>
        </authorList>
    </citation>
    <scope>NUCLEOTIDE SEQUENCE [LARGE SCALE GENOMIC DNA]</scope>
    <source>
        <strain evidence="2 3">PAR22N</strain>
    </source>
</reference>
<evidence type="ECO:0000313" key="3">
    <source>
        <dbReference type="Proteomes" id="UP000321899"/>
    </source>
</evidence>
<dbReference type="RefSeq" id="WP_139448937.1">
    <property type="nucleotide sequence ID" value="NZ_VDMB01000012.1"/>
</dbReference>
<evidence type="ECO:0000256" key="1">
    <source>
        <dbReference type="SAM" id="MobiDB-lite"/>
    </source>
</evidence>
<dbReference type="OrthoDB" id="9862862at2"/>
<protein>
    <submittedName>
        <fullName evidence="2">Uncharacterized protein</fullName>
    </submittedName>
</protein>
<sequence length="61" mass="6787">MDKAKKARIEAQLSRMIKENGKKIQTIQKTVDSSPSQSGSSAIHVIRRRKGNPEERIPVSA</sequence>
<comment type="caution">
    <text evidence="2">The sequence shown here is derived from an EMBL/GenBank/DDBJ whole genome shotgun (WGS) entry which is preliminary data.</text>
</comment>
<feature type="compositionally biased region" description="Basic and acidic residues" evidence="1">
    <location>
        <begin position="51"/>
        <end position="61"/>
    </location>
</feature>
<organism evidence="2 3">
    <name type="scientific">Desulfobotulus mexicanus</name>
    <dbReference type="NCBI Taxonomy" id="2586642"/>
    <lineage>
        <taxon>Bacteria</taxon>
        <taxon>Pseudomonadati</taxon>
        <taxon>Thermodesulfobacteriota</taxon>
        <taxon>Desulfobacteria</taxon>
        <taxon>Desulfobacterales</taxon>
        <taxon>Desulfobacteraceae</taxon>
        <taxon>Desulfobotulus</taxon>
    </lineage>
</organism>
<keyword evidence="3" id="KW-1185">Reference proteome</keyword>
<dbReference type="EMBL" id="VDMB01000012">
    <property type="protein sequence ID" value="TYT74338.1"/>
    <property type="molecule type" value="Genomic_DNA"/>
</dbReference>
<dbReference type="Proteomes" id="UP000321899">
    <property type="component" value="Unassembled WGS sequence"/>
</dbReference>
<accession>A0A5S5MF73</accession>